<dbReference type="RefSeq" id="WP_122209433.1">
    <property type="nucleotide sequence ID" value="NZ_RBTP01000056.1"/>
</dbReference>
<dbReference type="OrthoDB" id="9804153at2"/>
<dbReference type="GO" id="GO:0016747">
    <property type="term" value="F:acyltransferase activity, transferring groups other than amino-acyl groups"/>
    <property type="evidence" value="ECO:0007669"/>
    <property type="project" value="InterPro"/>
</dbReference>
<sequence length="191" mass="22274">MTSTNQPCQIATPTLHTPRLILQPIRLEDACALQTSFNHWEVVRYLTHHVPWPYPEGEALRHLQEDVLPAMQDGEEWHWSIRLRSDPARLIGSACVMDEEDNNRGFWLAPAYQGQGLMSEVCPVIDRFWFETLGRSTLRVAKSALNEASCRLSRREGMHLVHTREDLFVCGTTQEQIWEMTQEQWRSLNYR</sequence>
<dbReference type="Proteomes" id="UP000273854">
    <property type="component" value="Unassembled WGS sequence"/>
</dbReference>
<dbReference type="Pfam" id="PF13302">
    <property type="entry name" value="Acetyltransf_3"/>
    <property type="match status" value="1"/>
</dbReference>
<dbReference type="InterPro" id="IPR016181">
    <property type="entry name" value="Acyl_CoA_acyltransferase"/>
</dbReference>
<protein>
    <recommendedName>
        <fullName evidence="1">N-acetyltransferase domain-containing protein</fullName>
    </recommendedName>
</protein>
<dbReference type="EMBL" id="RBTP01000056">
    <property type="protein sequence ID" value="RMT79266.1"/>
    <property type="molecule type" value="Genomic_DNA"/>
</dbReference>
<dbReference type="SUPFAM" id="SSF55729">
    <property type="entry name" value="Acyl-CoA N-acyltransferases (Nat)"/>
    <property type="match status" value="1"/>
</dbReference>
<feature type="domain" description="N-acetyltransferase" evidence="1">
    <location>
        <begin position="19"/>
        <end position="159"/>
    </location>
</feature>
<dbReference type="Gene3D" id="3.40.630.30">
    <property type="match status" value="1"/>
</dbReference>
<reference evidence="2 3" key="1">
    <citation type="submission" date="2018-08" db="EMBL/GenBank/DDBJ databases">
        <title>Recombination of ecologically and evolutionarily significant loci maintains genetic cohesion in the Pseudomonas syringae species complex.</title>
        <authorList>
            <person name="Dillon M."/>
            <person name="Thakur S."/>
            <person name="Almeida R.N.D."/>
            <person name="Weir B.S."/>
            <person name="Guttman D.S."/>
        </authorList>
    </citation>
    <scope>NUCLEOTIDE SEQUENCE [LARGE SCALE GENOMIC DNA]</scope>
    <source>
        <strain evidence="2 3">ICMP 19473</strain>
    </source>
</reference>
<dbReference type="AlphaFoldDB" id="A0A3M5P5Q3"/>
<comment type="caution">
    <text evidence="2">The sequence shown here is derived from an EMBL/GenBank/DDBJ whole genome shotgun (WGS) entry which is preliminary data.</text>
</comment>
<evidence type="ECO:0000259" key="1">
    <source>
        <dbReference type="Pfam" id="PF13302"/>
    </source>
</evidence>
<name>A0A3M5P5Q3_PSEVI</name>
<evidence type="ECO:0000313" key="2">
    <source>
        <dbReference type="EMBL" id="RMT79266.1"/>
    </source>
</evidence>
<dbReference type="PANTHER" id="PTHR43792">
    <property type="entry name" value="GNAT FAMILY, PUTATIVE (AFU_ORTHOLOGUE AFUA_3G00765)-RELATED-RELATED"/>
    <property type="match status" value="1"/>
</dbReference>
<dbReference type="InterPro" id="IPR051531">
    <property type="entry name" value="N-acetyltransferase"/>
</dbReference>
<organism evidence="2 3">
    <name type="scientific">Pseudomonas viridiflava</name>
    <name type="common">Phytomonas viridiflava</name>
    <dbReference type="NCBI Taxonomy" id="33069"/>
    <lineage>
        <taxon>Bacteria</taxon>
        <taxon>Pseudomonadati</taxon>
        <taxon>Pseudomonadota</taxon>
        <taxon>Gammaproteobacteria</taxon>
        <taxon>Pseudomonadales</taxon>
        <taxon>Pseudomonadaceae</taxon>
        <taxon>Pseudomonas</taxon>
    </lineage>
</organism>
<gene>
    <name evidence="2" type="ORF">ALP40_01479</name>
</gene>
<accession>A0A3M5P5Q3</accession>
<evidence type="ECO:0000313" key="3">
    <source>
        <dbReference type="Proteomes" id="UP000273854"/>
    </source>
</evidence>
<proteinExistence type="predicted"/>
<dbReference type="InterPro" id="IPR000182">
    <property type="entry name" value="GNAT_dom"/>
</dbReference>